<keyword evidence="2" id="KW-1185">Reference proteome</keyword>
<sequence length="41" mass="4394">MLKGLCTAATAVKPQHETHGLILPAATVSKHQNTSKTSKYM</sequence>
<accession>A0ACA9Q0B8</accession>
<proteinExistence type="predicted"/>
<dbReference type="Proteomes" id="UP000789920">
    <property type="component" value="Unassembled WGS sequence"/>
</dbReference>
<dbReference type="EMBL" id="CAJVQC010025791">
    <property type="protein sequence ID" value="CAG8731088.1"/>
    <property type="molecule type" value="Genomic_DNA"/>
</dbReference>
<gene>
    <name evidence="1" type="ORF">RPERSI_LOCUS12165</name>
</gene>
<evidence type="ECO:0000313" key="2">
    <source>
        <dbReference type="Proteomes" id="UP000789920"/>
    </source>
</evidence>
<evidence type="ECO:0000313" key="1">
    <source>
        <dbReference type="EMBL" id="CAG8731088.1"/>
    </source>
</evidence>
<comment type="caution">
    <text evidence="1">The sequence shown here is derived from an EMBL/GenBank/DDBJ whole genome shotgun (WGS) entry which is preliminary data.</text>
</comment>
<name>A0ACA9Q0B8_9GLOM</name>
<feature type="non-terminal residue" evidence="1">
    <location>
        <position position="41"/>
    </location>
</feature>
<organism evidence="1 2">
    <name type="scientific">Racocetra persica</name>
    <dbReference type="NCBI Taxonomy" id="160502"/>
    <lineage>
        <taxon>Eukaryota</taxon>
        <taxon>Fungi</taxon>
        <taxon>Fungi incertae sedis</taxon>
        <taxon>Mucoromycota</taxon>
        <taxon>Glomeromycotina</taxon>
        <taxon>Glomeromycetes</taxon>
        <taxon>Diversisporales</taxon>
        <taxon>Gigasporaceae</taxon>
        <taxon>Racocetra</taxon>
    </lineage>
</organism>
<reference evidence="1" key="1">
    <citation type="submission" date="2021-06" db="EMBL/GenBank/DDBJ databases">
        <authorList>
            <person name="Kallberg Y."/>
            <person name="Tangrot J."/>
            <person name="Rosling A."/>
        </authorList>
    </citation>
    <scope>NUCLEOTIDE SEQUENCE</scope>
    <source>
        <strain evidence="1">MA461A</strain>
    </source>
</reference>
<protein>
    <submittedName>
        <fullName evidence="1">33967_t:CDS:1</fullName>
    </submittedName>
</protein>